<dbReference type="NCBIfam" id="NF041518">
    <property type="entry name" value="choice_anch_Q"/>
    <property type="match status" value="1"/>
</dbReference>
<dbReference type="InterPro" id="IPR059226">
    <property type="entry name" value="Choice_anch_Q_dom"/>
</dbReference>
<dbReference type="HOGENOM" id="CLU_517689_0_0_10"/>
<evidence type="ECO:0000256" key="1">
    <source>
        <dbReference type="SAM" id="SignalP"/>
    </source>
</evidence>
<gene>
    <name evidence="3" type="ordered locus">Slin_3866</name>
</gene>
<proteinExistence type="predicted"/>
<accession>D2QHQ7</accession>
<dbReference type="RefSeq" id="WP_012928367.1">
    <property type="nucleotide sequence ID" value="NC_013730.1"/>
</dbReference>
<reference evidence="3 4" key="1">
    <citation type="journal article" date="2010" name="Stand. Genomic Sci.">
        <title>Complete genome sequence of Spirosoma linguale type strain (1).</title>
        <authorList>
            <person name="Lail K."/>
            <person name="Sikorski J."/>
            <person name="Saunders E."/>
            <person name="Lapidus A."/>
            <person name="Glavina Del Rio T."/>
            <person name="Copeland A."/>
            <person name="Tice H."/>
            <person name="Cheng J.-F."/>
            <person name="Lucas S."/>
            <person name="Nolan M."/>
            <person name="Bruce D."/>
            <person name="Goodwin L."/>
            <person name="Pitluck S."/>
            <person name="Ivanova N."/>
            <person name="Mavromatis K."/>
            <person name="Ovchinnikova G."/>
            <person name="Pati A."/>
            <person name="Chen A."/>
            <person name="Palaniappan K."/>
            <person name="Land M."/>
            <person name="Hauser L."/>
            <person name="Chang Y.-J."/>
            <person name="Jeffries C.D."/>
            <person name="Chain P."/>
            <person name="Brettin T."/>
            <person name="Detter J.C."/>
            <person name="Schuetze A."/>
            <person name="Rohde M."/>
            <person name="Tindall B.J."/>
            <person name="Goeker M."/>
            <person name="Bristow J."/>
            <person name="Eisen J.A."/>
            <person name="Markowitz V."/>
            <person name="Hugenholtz P."/>
            <person name="Kyrpides N.C."/>
            <person name="Klenk H.-P."/>
            <person name="Chen F."/>
        </authorList>
    </citation>
    <scope>NUCLEOTIDE SEQUENCE [LARGE SCALE GENOMIC DNA]</scope>
    <source>
        <strain evidence="4">ATCC 33905 / DSM 74 / LMG 10896 / Claus 1</strain>
    </source>
</reference>
<keyword evidence="4" id="KW-1185">Reference proteome</keyword>
<dbReference type="KEGG" id="sli:Slin_3866"/>
<dbReference type="EMBL" id="CP001769">
    <property type="protein sequence ID" value="ADB39856.1"/>
    <property type="molecule type" value="Genomic_DNA"/>
</dbReference>
<evidence type="ECO:0000313" key="4">
    <source>
        <dbReference type="Proteomes" id="UP000002028"/>
    </source>
</evidence>
<dbReference type="SMART" id="SM00710">
    <property type="entry name" value="PbH1"/>
    <property type="match status" value="8"/>
</dbReference>
<dbReference type="AlphaFoldDB" id="D2QHQ7"/>
<evidence type="ECO:0000259" key="2">
    <source>
        <dbReference type="Pfam" id="PF13229"/>
    </source>
</evidence>
<dbReference type="InterPro" id="IPR039448">
    <property type="entry name" value="Beta_helix"/>
</dbReference>
<dbReference type="PROSITE" id="PS51257">
    <property type="entry name" value="PROKAR_LIPOPROTEIN"/>
    <property type="match status" value="1"/>
</dbReference>
<dbReference type="Gene3D" id="2.160.20.10">
    <property type="entry name" value="Single-stranded right-handed beta-helix, Pectin lyase-like"/>
    <property type="match status" value="1"/>
</dbReference>
<dbReference type="Pfam" id="PF13229">
    <property type="entry name" value="Beta_helix"/>
    <property type="match status" value="1"/>
</dbReference>
<keyword evidence="1" id="KW-0732">Signal</keyword>
<dbReference type="Proteomes" id="UP000002028">
    <property type="component" value="Chromosome"/>
</dbReference>
<feature type="chain" id="PRO_5003033867" description="Right handed beta helix domain-containing protein" evidence="1">
    <location>
        <begin position="22"/>
        <end position="535"/>
    </location>
</feature>
<dbReference type="InterPro" id="IPR026444">
    <property type="entry name" value="Secre_tail"/>
</dbReference>
<organism evidence="3 4">
    <name type="scientific">Spirosoma linguale (strain ATCC 33905 / DSM 74 / LMG 10896 / Claus 1)</name>
    <dbReference type="NCBI Taxonomy" id="504472"/>
    <lineage>
        <taxon>Bacteria</taxon>
        <taxon>Pseudomonadati</taxon>
        <taxon>Bacteroidota</taxon>
        <taxon>Cytophagia</taxon>
        <taxon>Cytophagales</taxon>
        <taxon>Cytophagaceae</taxon>
        <taxon>Spirosoma</taxon>
    </lineage>
</organism>
<dbReference type="NCBIfam" id="TIGR04183">
    <property type="entry name" value="Por_Secre_tail"/>
    <property type="match status" value="1"/>
</dbReference>
<evidence type="ECO:0000313" key="3">
    <source>
        <dbReference type="EMBL" id="ADB39856.1"/>
    </source>
</evidence>
<sequence>MKFVLTSILFVISLTYTVAQSCDCDITISKAAMYDGDALDYKPGQTICIKAGNYPYLYFKNIVGKSNKPITIINCGGLVTVGTSTGTNGIQFYDSKYVKLTGSGDDRYKYGIKLTKTPSGASGINVTSFSSDFEIERVEVSGTGFAGIMIKMDPTCDPATWRGNFSMYNIKIHDNYVHDTYGEGMYIGNSFWNSGITKTCDGESQVVYPHNIYGLAIYNNLVERTGAEGIQYGCAPEYRVYNNVVKNTGISPFAKYQNNGIQASGGVSGRLYNNVVQNVSGNGIIILGHTGTNIIYNNLVTNIGGIGVFCDNRPGTPAGNSIIFTNNTLVNCGQEGFALYNKLDKSTLANNAVIQTGSGKLVATLPGVQVTQTANYYEATLGSAQSNGLFDDDFKPVSGSPLIDKGVNNGYWGVKQDLDGKSRPKGKSIDIGAYEFEPGGGRLGADLGGVEAGVREVLSFPSPCVNEVFLKLTGYELTISKVTIYTVDGKPVMNVAPATLSDEVRLETESLATGVYVYKVVTSDLKVLQGRFVKQ</sequence>
<dbReference type="InterPro" id="IPR006626">
    <property type="entry name" value="PbH1"/>
</dbReference>
<dbReference type="STRING" id="504472.Slin_3866"/>
<dbReference type="InterPro" id="IPR012334">
    <property type="entry name" value="Pectin_lyas_fold"/>
</dbReference>
<dbReference type="InterPro" id="IPR011050">
    <property type="entry name" value="Pectin_lyase_fold/virulence"/>
</dbReference>
<protein>
    <recommendedName>
        <fullName evidence="2">Right handed beta helix domain-containing protein</fullName>
    </recommendedName>
</protein>
<dbReference type="eggNOG" id="COG4099">
    <property type="taxonomic scope" value="Bacteria"/>
</dbReference>
<feature type="domain" description="Right handed beta helix" evidence="2">
    <location>
        <begin position="215"/>
        <end position="360"/>
    </location>
</feature>
<dbReference type="SUPFAM" id="SSF51126">
    <property type="entry name" value="Pectin lyase-like"/>
    <property type="match status" value="1"/>
</dbReference>
<name>D2QHQ7_SPILD</name>
<feature type="signal peptide" evidence="1">
    <location>
        <begin position="1"/>
        <end position="21"/>
    </location>
</feature>